<evidence type="ECO:0000313" key="4">
    <source>
        <dbReference type="EMBL" id="CAB4687500.1"/>
    </source>
</evidence>
<dbReference type="Pfam" id="PF07690">
    <property type="entry name" value="MFS_1"/>
    <property type="match status" value="1"/>
</dbReference>
<proteinExistence type="predicted"/>
<evidence type="ECO:0000313" key="3">
    <source>
        <dbReference type="EMBL" id="CAB4666097.1"/>
    </source>
</evidence>
<evidence type="ECO:0000313" key="7">
    <source>
        <dbReference type="EMBL" id="CAB4897957.1"/>
    </source>
</evidence>
<feature type="transmembrane region" description="Helical" evidence="1">
    <location>
        <begin position="305"/>
        <end position="327"/>
    </location>
</feature>
<dbReference type="EMBL" id="CAEZUA010000113">
    <property type="protein sequence ID" value="CAB4597548.1"/>
    <property type="molecule type" value="Genomic_DNA"/>
</dbReference>
<feature type="transmembrane region" description="Helical" evidence="1">
    <location>
        <begin position="339"/>
        <end position="362"/>
    </location>
</feature>
<dbReference type="Gene3D" id="1.20.1250.20">
    <property type="entry name" value="MFS general substrate transporter like domains"/>
    <property type="match status" value="2"/>
</dbReference>
<organism evidence="2">
    <name type="scientific">freshwater metagenome</name>
    <dbReference type="NCBI Taxonomy" id="449393"/>
    <lineage>
        <taxon>unclassified sequences</taxon>
        <taxon>metagenomes</taxon>
        <taxon>ecological metagenomes</taxon>
    </lineage>
</organism>
<feature type="transmembrane region" description="Helical" evidence="1">
    <location>
        <begin position="369"/>
        <end position="389"/>
    </location>
</feature>
<dbReference type="EMBL" id="CAFAAR010000032">
    <property type="protein sequence ID" value="CAB4801268.1"/>
    <property type="molecule type" value="Genomic_DNA"/>
</dbReference>
<keyword evidence="1" id="KW-0472">Membrane</keyword>
<accession>A0A6J6GL34</accession>
<feature type="transmembrane region" description="Helical" evidence="1">
    <location>
        <begin position="79"/>
        <end position="98"/>
    </location>
</feature>
<dbReference type="EMBL" id="CAFBOE010000019">
    <property type="protein sequence ID" value="CAB4970968.1"/>
    <property type="molecule type" value="Genomic_DNA"/>
</dbReference>
<gene>
    <name evidence="2" type="ORF">UFOPK1773_01187</name>
    <name evidence="3" type="ORF">UFOPK2288_00771</name>
    <name evidence="4" type="ORF">UFOPK2589_00041</name>
    <name evidence="5" type="ORF">UFOPK3056_00517</name>
    <name evidence="6" type="ORF">UFOPK3287_00481</name>
    <name evidence="7" type="ORF">UFOPK3558_00524</name>
    <name evidence="8" type="ORF">UFOPK3916_00398</name>
    <name evidence="9" type="ORF">UFOPK4074_00377</name>
    <name evidence="10" type="ORF">UFOPK4372_00500</name>
</gene>
<dbReference type="PANTHER" id="PTHR23542">
    <property type="match status" value="1"/>
</dbReference>
<keyword evidence="1" id="KW-1133">Transmembrane helix</keyword>
<feature type="transmembrane region" description="Helical" evidence="1">
    <location>
        <begin position="216"/>
        <end position="241"/>
    </location>
</feature>
<dbReference type="EMBL" id="CAFBQZ010000026">
    <property type="protein sequence ID" value="CAB5071814.1"/>
    <property type="molecule type" value="Genomic_DNA"/>
</dbReference>
<evidence type="ECO:0000313" key="10">
    <source>
        <dbReference type="EMBL" id="CAB5071814.1"/>
    </source>
</evidence>
<dbReference type="EMBL" id="CAFBPG010000020">
    <property type="protein sequence ID" value="CAB5006011.1"/>
    <property type="molecule type" value="Genomic_DNA"/>
</dbReference>
<dbReference type="InterPro" id="IPR011701">
    <property type="entry name" value="MFS"/>
</dbReference>
<feature type="transmembrane region" description="Helical" evidence="1">
    <location>
        <begin position="20"/>
        <end position="40"/>
    </location>
</feature>
<evidence type="ECO:0000313" key="5">
    <source>
        <dbReference type="EMBL" id="CAB4801268.1"/>
    </source>
</evidence>
<dbReference type="EMBL" id="CAFBMI010000031">
    <property type="protein sequence ID" value="CAB4897957.1"/>
    <property type="molecule type" value="Genomic_DNA"/>
</dbReference>
<feature type="transmembrane region" description="Helical" evidence="1">
    <location>
        <begin position="46"/>
        <end position="67"/>
    </location>
</feature>
<feature type="transmembrane region" description="Helical" evidence="1">
    <location>
        <begin position="278"/>
        <end position="298"/>
    </location>
</feature>
<feature type="transmembrane region" description="Helical" evidence="1">
    <location>
        <begin position="253"/>
        <end position="272"/>
    </location>
</feature>
<dbReference type="EMBL" id="CAEZWS010000034">
    <property type="protein sequence ID" value="CAB4666097.1"/>
    <property type="molecule type" value="Genomic_DNA"/>
</dbReference>
<evidence type="ECO:0000313" key="8">
    <source>
        <dbReference type="EMBL" id="CAB4970968.1"/>
    </source>
</evidence>
<evidence type="ECO:0000313" key="9">
    <source>
        <dbReference type="EMBL" id="CAB5006011.1"/>
    </source>
</evidence>
<dbReference type="InterPro" id="IPR036259">
    <property type="entry name" value="MFS_trans_sf"/>
</dbReference>
<evidence type="ECO:0000256" key="1">
    <source>
        <dbReference type="SAM" id="Phobius"/>
    </source>
</evidence>
<feature type="transmembrane region" description="Helical" evidence="1">
    <location>
        <begin position="153"/>
        <end position="184"/>
    </location>
</feature>
<protein>
    <submittedName>
        <fullName evidence="2">Unannotated protein</fullName>
    </submittedName>
</protein>
<dbReference type="EMBL" id="CAEZXT010000001">
    <property type="protein sequence ID" value="CAB4687500.1"/>
    <property type="molecule type" value="Genomic_DNA"/>
</dbReference>
<dbReference type="PANTHER" id="PTHR23542:SF1">
    <property type="entry name" value="MAJOR FACILITATOR SUPERFAMILY (MFS) PROFILE DOMAIN-CONTAINING PROTEIN"/>
    <property type="match status" value="1"/>
</dbReference>
<dbReference type="SUPFAM" id="SSF103473">
    <property type="entry name" value="MFS general substrate transporter"/>
    <property type="match status" value="1"/>
</dbReference>
<keyword evidence="1" id="KW-0812">Transmembrane</keyword>
<evidence type="ECO:0000313" key="2">
    <source>
        <dbReference type="EMBL" id="CAB4597548.1"/>
    </source>
</evidence>
<evidence type="ECO:0000313" key="6">
    <source>
        <dbReference type="EMBL" id="CAB4849177.1"/>
    </source>
</evidence>
<dbReference type="GO" id="GO:0022857">
    <property type="term" value="F:transmembrane transporter activity"/>
    <property type="evidence" value="ECO:0007669"/>
    <property type="project" value="InterPro"/>
</dbReference>
<sequence length="399" mass="42734">MFTPYRELFQTPGGLRFSLAGFIGRMPISMDSLALIFIVVHASGSYTVAGALAAVGSVVVAIAMPFWSRTADRIGQKRTLSYAIPIRIGFLTLFIALVNLDAPVWSWFVSIIFAEATVINAGGMVRRRWLWALGENRTLINTAYSYESLMDEFVFILGPVIATFCATSIAPSAALIVGLIFMFVGTTSFALQTHTEPPPHPRDQHAPHPAVMKNTAVQAVVVPSIFIGGFFSAVAIVVVAFAQEHGSPSSTGLLLAIWAAGSGVSAIFHGVIKWKIDLASRFLIFLTALTALSFPLIFVTNFGFLALALFCNGLAISPLIVSAYGVAETAVPPAQITETLAWVIAGMPLGGAFASALTGWVIDNHGAHLAFWVPFGCMVSGMVLALTYFRTWNRLRSAA</sequence>
<dbReference type="EMBL" id="CAFBJH010000020">
    <property type="protein sequence ID" value="CAB4849177.1"/>
    <property type="molecule type" value="Genomic_DNA"/>
</dbReference>
<name>A0A6J6GL34_9ZZZZ</name>
<reference evidence="2" key="1">
    <citation type="submission" date="2020-05" db="EMBL/GenBank/DDBJ databases">
        <authorList>
            <person name="Chiriac C."/>
            <person name="Salcher M."/>
            <person name="Ghai R."/>
            <person name="Kavagutti S V."/>
        </authorList>
    </citation>
    <scope>NUCLEOTIDE SEQUENCE</scope>
</reference>
<dbReference type="AlphaFoldDB" id="A0A6J6GL34"/>